<reference evidence="2 3" key="1">
    <citation type="submission" date="2023-03" db="EMBL/GenBank/DDBJ databases">
        <title>WGS of Gossypium arboreum.</title>
        <authorList>
            <person name="Yu D."/>
        </authorList>
    </citation>
    <scope>NUCLEOTIDE SEQUENCE [LARGE SCALE GENOMIC DNA]</scope>
    <source>
        <tissue evidence="2">Leaf</tissue>
    </source>
</reference>
<accession>A0ABR0NR10</accession>
<gene>
    <name evidence="2" type="ORF">PVK06_030509</name>
</gene>
<keyword evidence="3" id="KW-1185">Reference proteome</keyword>
<evidence type="ECO:0000256" key="1">
    <source>
        <dbReference type="SAM" id="MobiDB-lite"/>
    </source>
</evidence>
<feature type="region of interest" description="Disordered" evidence="1">
    <location>
        <begin position="1"/>
        <end position="24"/>
    </location>
</feature>
<sequence length="193" mass="21656">MVGSILYSPKKEERSRNTQGCPKQHMQRIMDEKGILRFSSLSSLTQNVSIFKSVKEYTPGDDVKATPRKRCGMHFGGPQSLVYYASMPTSMPTQMFTLVPTPMSTSMSSSMLISIPTSMLIYPSFTTSYGCLTIMSQAPIVSLYYQSGSSSQPPSHRMDDTQWKARMTPYSSMEEDDGDKDEDKGRDEDKYEG</sequence>
<feature type="compositionally biased region" description="Basic and acidic residues" evidence="1">
    <location>
        <begin position="181"/>
        <end position="193"/>
    </location>
</feature>
<proteinExistence type="predicted"/>
<name>A0ABR0NR10_GOSAR</name>
<protein>
    <submittedName>
        <fullName evidence="2">Uncharacterized protein</fullName>
    </submittedName>
</protein>
<feature type="region of interest" description="Disordered" evidence="1">
    <location>
        <begin position="147"/>
        <end position="193"/>
    </location>
</feature>
<comment type="caution">
    <text evidence="2">The sequence shown here is derived from an EMBL/GenBank/DDBJ whole genome shotgun (WGS) entry which is preliminary data.</text>
</comment>
<dbReference type="EMBL" id="JARKNE010000009">
    <property type="protein sequence ID" value="KAK5802881.1"/>
    <property type="molecule type" value="Genomic_DNA"/>
</dbReference>
<evidence type="ECO:0000313" key="2">
    <source>
        <dbReference type="EMBL" id="KAK5802881.1"/>
    </source>
</evidence>
<evidence type="ECO:0000313" key="3">
    <source>
        <dbReference type="Proteomes" id="UP001358586"/>
    </source>
</evidence>
<dbReference type="Proteomes" id="UP001358586">
    <property type="component" value="Chromosome 9"/>
</dbReference>
<organism evidence="2 3">
    <name type="scientific">Gossypium arboreum</name>
    <name type="common">Tree cotton</name>
    <name type="synonym">Gossypium nanking</name>
    <dbReference type="NCBI Taxonomy" id="29729"/>
    <lineage>
        <taxon>Eukaryota</taxon>
        <taxon>Viridiplantae</taxon>
        <taxon>Streptophyta</taxon>
        <taxon>Embryophyta</taxon>
        <taxon>Tracheophyta</taxon>
        <taxon>Spermatophyta</taxon>
        <taxon>Magnoliopsida</taxon>
        <taxon>eudicotyledons</taxon>
        <taxon>Gunneridae</taxon>
        <taxon>Pentapetalae</taxon>
        <taxon>rosids</taxon>
        <taxon>malvids</taxon>
        <taxon>Malvales</taxon>
        <taxon>Malvaceae</taxon>
        <taxon>Malvoideae</taxon>
        <taxon>Gossypium</taxon>
    </lineage>
</organism>